<proteinExistence type="predicted"/>
<name>A0A9P4QS64_9PLEO</name>
<dbReference type="AlphaFoldDB" id="A0A9P4QS64"/>
<keyword evidence="2" id="KW-1185">Reference proteome</keyword>
<dbReference type="EMBL" id="ML996194">
    <property type="protein sequence ID" value="KAF2731495.1"/>
    <property type="molecule type" value="Genomic_DNA"/>
</dbReference>
<dbReference type="Proteomes" id="UP000799444">
    <property type="component" value="Unassembled WGS sequence"/>
</dbReference>
<protein>
    <submittedName>
        <fullName evidence="1">Uncharacterized protein</fullName>
    </submittedName>
</protein>
<evidence type="ECO:0000313" key="1">
    <source>
        <dbReference type="EMBL" id="KAF2731495.1"/>
    </source>
</evidence>
<sequence>MESALADGLGRSCRARGDASFDGINVHPWWTSHVHSSFNSLSSISYSIPSTHQVLSQRIRGNAQGHVSSNGILGFPTLHSTPNLARTSHRCHRKPQARYTVHADPMMMIVMVQKRRSASPRKWIERRSGFFKVARRSSPNCRCAREITHSSAG</sequence>
<accession>A0A9P4QS64</accession>
<gene>
    <name evidence="1" type="ORF">EJ04DRAFT_367198</name>
</gene>
<comment type="caution">
    <text evidence="1">The sequence shown here is derived from an EMBL/GenBank/DDBJ whole genome shotgun (WGS) entry which is preliminary data.</text>
</comment>
<reference evidence="1" key="1">
    <citation type="journal article" date="2020" name="Stud. Mycol.">
        <title>101 Dothideomycetes genomes: a test case for predicting lifestyles and emergence of pathogens.</title>
        <authorList>
            <person name="Haridas S."/>
            <person name="Albert R."/>
            <person name="Binder M."/>
            <person name="Bloem J."/>
            <person name="Labutti K."/>
            <person name="Salamov A."/>
            <person name="Andreopoulos B."/>
            <person name="Baker S."/>
            <person name="Barry K."/>
            <person name="Bills G."/>
            <person name="Bluhm B."/>
            <person name="Cannon C."/>
            <person name="Castanera R."/>
            <person name="Culley D."/>
            <person name="Daum C."/>
            <person name="Ezra D."/>
            <person name="Gonzalez J."/>
            <person name="Henrissat B."/>
            <person name="Kuo A."/>
            <person name="Liang C."/>
            <person name="Lipzen A."/>
            <person name="Lutzoni F."/>
            <person name="Magnuson J."/>
            <person name="Mondo S."/>
            <person name="Nolan M."/>
            <person name="Ohm R."/>
            <person name="Pangilinan J."/>
            <person name="Park H.-J."/>
            <person name="Ramirez L."/>
            <person name="Alfaro M."/>
            <person name="Sun H."/>
            <person name="Tritt A."/>
            <person name="Yoshinaga Y."/>
            <person name="Zwiers L.-H."/>
            <person name="Turgeon B."/>
            <person name="Goodwin S."/>
            <person name="Spatafora J."/>
            <person name="Crous P."/>
            <person name="Grigoriev I."/>
        </authorList>
    </citation>
    <scope>NUCLEOTIDE SEQUENCE</scope>
    <source>
        <strain evidence="1">CBS 125425</strain>
    </source>
</reference>
<evidence type="ECO:0000313" key="2">
    <source>
        <dbReference type="Proteomes" id="UP000799444"/>
    </source>
</evidence>
<organism evidence="1 2">
    <name type="scientific">Polyplosphaeria fusca</name>
    <dbReference type="NCBI Taxonomy" id="682080"/>
    <lineage>
        <taxon>Eukaryota</taxon>
        <taxon>Fungi</taxon>
        <taxon>Dikarya</taxon>
        <taxon>Ascomycota</taxon>
        <taxon>Pezizomycotina</taxon>
        <taxon>Dothideomycetes</taxon>
        <taxon>Pleosporomycetidae</taxon>
        <taxon>Pleosporales</taxon>
        <taxon>Tetraplosphaeriaceae</taxon>
        <taxon>Polyplosphaeria</taxon>
    </lineage>
</organism>